<dbReference type="Proteomes" id="UP000189981">
    <property type="component" value="Unassembled WGS sequence"/>
</dbReference>
<gene>
    <name evidence="2" type="ORF">SAMN05661099_1700</name>
</gene>
<feature type="signal peptide" evidence="1">
    <location>
        <begin position="1"/>
        <end position="20"/>
    </location>
</feature>
<evidence type="ECO:0008006" key="4">
    <source>
        <dbReference type="Google" id="ProtNLM"/>
    </source>
</evidence>
<keyword evidence="3" id="KW-1185">Reference proteome</keyword>
<dbReference type="STRING" id="572036.SAMN05661099_1700"/>
<evidence type="ECO:0000313" key="3">
    <source>
        <dbReference type="Proteomes" id="UP000189981"/>
    </source>
</evidence>
<accession>A0A1T5BVX7</accession>
<dbReference type="OrthoDB" id="1118958at2"/>
<reference evidence="3" key="1">
    <citation type="submission" date="2017-02" db="EMBL/GenBank/DDBJ databases">
        <authorList>
            <person name="Varghese N."/>
            <person name="Submissions S."/>
        </authorList>
    </citation>
    <scope>NUCLEOTIDE SEQUENCE [LARGE SCALE GENOMIC DNA]</scope>
    <source>
        <strain evidence="3">DSM 22385</strain>
    </source>
</reference>
<keyword evidence="1" id="KW-0732">Signal</keyword>
<dbReference type="AlphaFoldDB" id="A0A1T5BVX7"/>
<proteinExistence type="predicted"/>
<feature type="chain" id="PRO_5012685013" description="DUF3575 domain-containing protein" evidence="1">
    <location>
        <begin position="21"/>
        <end position="253"/>
    </location>
</feature>
<evidence type="ECO:0000256" key="1">
    <source>
        <dbReference type="SAM" id="SignalP"/>
    </source>
</evidence>
<dbReference type="RefSeq" id="WP_079702142.1">
    <property type="nucleotide sequence ID" value="NZ_FUYR01000001.1"/>
</dbReference>
<evidence type="ECO:0000313" key="2">
    <source>
        <dbReference type="EMBL" id="SKB51502.1"/>
    </source>
</evidence>
<organism evidence="2 3">
    <name type="scientific">Daejeonella lutea</name>
    <dbReference type="NCBI Taxonomy" id="572036"/>
    <lineage>
        <taxon>Bacteria</taxon>
        <taxon>Pseudomonadati</taxon>
        <taxon>Bacteroidota</taxon>
        <taxon>Sphingobacteriia</taxon>
        <taxon>Sphingobacteriales</taxon>
        <taxon>Sphingobacteriaceae</taxon>
        <taxon>Daejeonella</taxon>
    </lineage>
</organism>
<dbReference type="EMBL" id="FUYR01000001">
    <property type="protein sequence ID" value="SKB51502.1"/>
    <property type="molecule type" value="Genomic_DNA"/>
</dbReference>
<dbReference type="Pfam" id="PF12099">
    <property type="entry name" value="DUF3575"/>
    <property type="match status" value="1"/>
</dbReference>
<name>A0A1T5BVX7_9SPHI</name>
<protein>
    <recommendedName>
        <fullName evidence="4">DUF3575 domain-containing protein</fullName>
    </recommendedName>
</protein>
<dbReference type="InterPro" id="IPR021958">
    <property type="entry name" value="DUF3575"/>
</dbReference>
<sequence length="253" mass="27646">MMKKLFFLFALGIATSTCIAQDQSAQSESRQSAGSDGKNLVKLNLLSLPLRNISLGYERQIGGKTTAGLGFRVMPKGGLPLKSTFSNLIDDPETDRQLDELEIGNVAFTPEVRFYLGAEAMRGFYLGPFARISSYNVDMPFEFDVNGTTQVMPLSGKLNTFTGGLQIGAQWRLGGKMYLDWWILGPQYGSANGSIDGKKTLNAQEQQELRNELQDIEVPFAETTTTVNASGARLDIKGPWAGLRAGLCLGVRF</sequence>